<dbReference type="InterPro" id="IPR037233">
    <property type="entry name" value="CcmK-like_sf"/>
</dbReference>
<evidence type="ECO:0000259" key="4">
    <source>
        <dbReference type="PROSITE" id="PS51930"/>
    </source>
</evidence>
<feature type="domain" description="BMC" evidence="4">
    <location>
        <begin position="5"/>
        <end position="89"/>
    </location>
</feature>
<dbReference type="InterPro" id="IPR044872">
    <property type="entry name" value="CcmK/CsoS1_BMC"/>
</dbReference>
<evidence type="ECO:0000256" key="3">
    <source>
        <dbReference type="PROSITE-ProRule" id="PRU01278"/>
    </source>
</evidence>
<dbReference type="EMBL" id="DSUJ01000008">
    <property type="protein sequence ID" value="HFI91489.1"/>
    <property type="molecule type" value="Genomic_DNA"/>
</dbReference>
<dbReference type="InterPro" id="IPR000249">
    <property type="entry name" value="BMC_dom"/>
</dbReference>
<keyword evidence="2" id="KW-1283">Bacterial microcompartment</keyword>
<dbReference type="Pfam" id="PF00936">
    <property type="entry name" value="BMC"/>
    <property type="match status" value="1"/>
</dbReference>
<evidence type="ECO:0000256" key="1">
    <source>
        <dbReference type="ARBA" id="ARBA00024322"/>
    </source>
</evidence>
<dbReference type="SMART" id="SM00877">
    <property type="entry name" value="BMC"/>
    <property type="match status" value="1"/>
</dbReference>
<evidence type="ECO:0000256" key="2">
    <source>
        <dbReference type="ARBA" id="ARBA00024446"/>
    </source>
</evidence>
<reference evidence="5" key="1">
    <citation type="journal article" date="2020" name="mSystems">
        <title>Genome- and Community-Level Interaction Insights into Carbon Utilization and Element Cycling Functions of Hydrothermarchaeota in Hydrothermal Sediment.</title>
        <authorList>
            <person name="Zhou Z."/>
            <person name="Liu Y."/>
            <person name="Xu W."/>
            <person name="Pan J."/>
            <person name="Luo Z.H."/>
            <person name="Li M."/>
        </authorList>
    </citation>
    <scope>NUCLEOTIDE SEQUENCE [LARGE SCALE GENOMIC DNA]</scope>
    <source>
        <strain evidence="5">SpSt-479</strain>
    </source>
</reference>
<comment type="subcellular location">
    <subcellularLocation>
        <location evidence="1">Bacterial microcompartment</location>
    </subcellularLocation>
</comment>
<sequence>MLKQSLGIIETNSLSSAVEIAHLMVDKFGVSLANVRQLLNGYTTVFIKGELGAVQQAIEYGAGICNEKNSLVAKSVIAVPHEELFNFIEGEKDE</sequence>
<dbReference type="InterPro" id="IPR050575">
    <property type="entry name" value="BMC_shell"/>
</dbReference>
<accession>A0A7V3E7R3</accession>
<gene>
    <name evidence="5" type="ORF">ENS31_08185</name>
</gene>
<dbReference type="Gene3D" id="3.30.70.1710">
    <property type="match status" value="1"/>
</dbReference>
<dbReference type="SUPFAM" id="SSF143414">
    <property type="entry name" value="CcmK-like"/>
    <property type="match status" value="1"/>
</dbReference>
<organism evidence="5">
    <name type="scientific">Ignavibacterium album</name>
    <dbReference type="NCBI Taxonomy" id="591197"/>
    <lineage>
        <taxon>Bacteria</taxon>
        <taxon>Pseudomonadati</taxon>
        <taxon>Ignavibacteriota</taxon>
        <taxon>Ignavibacteria</taxon>
        <taxon>Ignavibacteriales</taxon>
        <taxon>Ignavibacteriaceae</taxon>
        <taxon>Ignavibacterium</taxon>
    </lineage>
</organism>
<protein>
    <submittedName>
        <fullName evidence="5">BMC domain-containing protein</fullName>
    </submittedName>
</protein>
<dbReference type="PANTHER" id="PTHR33941:SF11">
    <property type="entry name" value="BACTERIAL MICROCOMPARTMENT SHELL PROTEIN PDUJ"/>
    <property type="match status" value="1"/>
</dbReference>
<evidence type="ECO:0000313" key="5">
    <source>
        <dbReference type="EMBL" id="HFI91489.1"/>
    </source>
</evidence>
<dbReference type="AlphaFoldDB" id="A0A7V3E7R3"/>
<dbReference type="GO" id="GO:0031469">
    <property type="term" value="C:bacterial microcompartment"/>
    <property type="evidence" value="ECO:0007669"/>
    <property type="project" value="UniProtKB-SubCell"/>
</dbReference>
<comment type="caution">
    <text evidence="5">The sequence shown here is derived from an EMBL/GenBank/DDBJ whole genome shotgun (WGS) entry which is preliminary data.</text>
</comment>
<comment type="similarity">
    <text evidence="3">Belongs to the bacterial microcompartments protein family.</text>
</comment>
<proteinExistence type="inferred from homology"/>
<dbReference type="RefSeq" id="WP_304142240.1">
    <property type="nucleotide sequence ID" value="NZ_JAOAIE010000003.1"/>
</dbReference>
<name>A0A7V3E7R3_9BACT</name>
<dbReference type="PANTHER" id="PTHR33941">
    <property type="entry name" value="PROPANEDIOL UTILIZATION PROTEIN PDUA"/>
    <property type="match status" value="1"/>
</dbReference>
<dbReference type="PROSITE" id="PS51930">
    <property type="entry name" value="BMC_2"/>
    <property type="match status" value="1"/>
</dbReference>